<sequence>MQSVEAPVYHFFQPQITVSTTLTGYVYPILLSGSSEKSDYTKPNGKARLRTERKALLLCSLPNDRSVIRQKQRLKPLHLIMQSQNFSTTLIYAQTLISILQLRGYQNLTFPLRDAPTFGLSGTAMYLVANTLTDFHIYFHELNSFYSESYAMLNTKLTYIGLIEILRVIKWNKVRPNLVKRKAALWVKPLRGNTPACLRLLRALFEMVQFTHIRLANTDVRRESLEEYRNTVTLRQSKHSDTRGIYIRERRASRRRRVYHKSRMHNRK</sequence>
<dbReference type="Proteomes" id="UP001607302">
    <property type="component" value="Unassembled WGS sequence"/>
</dbReference>
<feature type="non-terminal residue" evidence="1">
    <location>
        <position position="268"/>
    </location>
</feature>
<evidence type="ECO:0000313" key="2">
    <source>
        <dbReference type="Proteomes" id="UP001607302"/>
    </source>
</evidence>
<gene>
    <name evidence="1" type="ORF">V1478_013096</name>
</gene>
<dbReference type="EMBL" id="JAUDFV010000153">
    <property type="protein sequence ID" value="KAL2717396.1"/>
    <property type="molecule type" value="Genomic_DNA"/>
</dbReference>
<protein>
    <submittedName>
        <fullName evidence="1">Uncharacterized protein</fullName>
    </submittedName>
</protein>
<dbReference type="AlphaFoldDB" id="A0ABD2AAG0"/>
<organism evidence="1 2">
    <name type="scientific">Vespula squamosa</name>
    <name type="common">Southern yellow jacket</name>
    <name type="synonym">Wasp</name>
    <dbReference type="NCBI Taxonomy" id="30214"/>
    <lineage>
        <taxon>Eukaryota</taxon>
        <taxon>Metazoa</taxon>
        <taxon>Ecdysozoa</taxon>
        <taxon>Arthropoda</taxon>
        <taxon>Hexapoda</taxon>
        <taxon>Insecta</taxon>
        <taxon>Pterygota</taxon>
        <taxon>Neoptera</taxon>
        <taxon>Endopterygota</taxon>
        <taxon>Hymenoptera</taxon>
        <taxon>Apocrita</taxon>
        <taxon>Aculeata</taxon>
        <taxon>Vespoidea</taxon>
        <taxon>Vespidae</taxon>
        <taxon>Vespinae</taxon>
        <taxon>Vespula</taxon>
    </lineage>
</organism>
<evidence type="ECO:0000313" key="1">
    <source>
        <dbReference type="EMBL" id="KAL2717396.1"/>
    </source>
</evidence>
<proteinExistence type="predicted"/>
<name>A0ABD2AAG0_VESSQ</name>
<keyword evidence="2" id="KW-1185">Reference proteome</keyword>
<comment type="caution">
    <text evidence="1">The sequence shown here is derived from an EMBL/GenBank/DDBJ whole genome shotgun (WGS) entry which is preliminary data.</text>
</comment>
<accession>A0ABD2AAG0</accession>
<reference evidence="1 2" key="1">
    <citation type="journal article" date="2024" name="Ann. Entomol. Soc. Am.">
        <title>Genomic analyses of the southern and eastern yellowjacket wasps (Hymenoptera: Vespidae) reveal evolutionary signatures of social life.</title>
        <authorList>
            <person name="Catto M.A."/>
            <person name="Caine P.B."/>
            <person name="Orr S.E."/>
            <person name="Hunt B.G."/>
            <person name="Goodisman M.A.D."/>
        </authorList>
    </citation>
    <scope>NUCLEOTIDE SEQUENCE [LARGE SCALE GENOMIC DNA]</scope>
    <source>
        <strain evidence="1">233</strain>
        <tissue evidence="1">Head and thorax</tissue>
    </source>
</reference>